<dbReference type="EMBL" id="EU016594">
    <property type="protein sequence ID" value="ABZ07154.1"/>
    <property type="molecule type" value="Genomic_DNA"/>
</dbReference>
<sequence length="72" mass="7605">MLALVFACRACACICACSVSNEAWFCHSACCCVVFATPLAISCWFQKAAISSASLMLNAFKSSHSCSAMMPP</sequence>
<proteinExistence type="predicted"/>
<dbReference type="AlphaFoldDB" id="B3T3J5"/>
<accession>B3T3J5</accession>
<gene>
    <name evidence="1" type="ORF">ALOHA_HF4000ANIW133B20ctg2g6</name>
</gene>
<evidence type="ECO:0000313" key="1">
    <source>
        <dbReference type="EMBL" id="ABZ07154.1"/>
    </source>
</evidence>
<name>B3T3J5_9ZZZZ</name>
<protein>
    <submittedName>
        <fullName evidence="1">Uncharacterized protein</fullName>
    </submittedName>
</protein>
<organism evidence="1">
    <name type="scientific">uncultured marine microorganism HF4000_ANIW133B20</name>
    <dbReference type="NCBI Taxonomy" id="455528"/>
    <lineage>
        <taxon>unclassified sequences</taxon>
        <taxon>environmental samples</taxon>
    </lineage>
</organism>
<reference evidence="1" key="1">
    <citation type="journal article" date="2008" name="ISME J.">
        <title>Genomic patterns of recombination, clonal divergence and environment in marine microbial populations.</title>
        <authorList>
            <person name="Konstantinidis K.T."/>
            <person name="Delong E.F."/>
        </authorList>
    </citation>
    <scope>NUCLEOTIDE SEQUENCE</scope>
</reference>